<gene>
    <name evidence="1" type="ORF">HDID_LOCUS10820</name>
</gene>
<proteinExistence type="predicted"/>
<name>A0A0R3SYH7_HYMDI</name>
<sequence length="72" mass="8101">MVQRLLQVFQEGLGLYNHTKATLKLMPNAQLVFHPKQSVPLAALPMVNEELKQSAVLKPDSYSKWTEPIAIV</sequence>
<evidence type="ECO:0000313" key="2">
    <source>
        <dbReference type="Proteomes" id="UP000274504"/>
    </source>
</evidence>
<dbReference type="AlphaFoldDB" id="A0A0R3SYH7"/>
<evidence type="ECO:0000313" key="1">
    <source>
        <dbReference type="EMBL" id="VDL64091.1"/>
    </source>
</evidence>
<accession>A0A0R3SYH7</accession>
<organism evidence="3">
    <name type="scientific">Hymenolepis diminuta</name>
    <name type="common">Rat tapeworm</name>
    <dbReference type="NCBI Taxonomy" id="6216"/>
    <lineage>
        <taxon>Eukaryota</taxon>
        <taxon>Metazoa</taxon>
        <taxon>Spiralia</taxon>
        <taxon>Lophotrochozoa</taxon>
        <taxon>Platyhelminthes</taxon>
        <taxon>Cestoda</taxon>
        <taxon>Eucestoda</taxon>
        <taxon>Cyclophyllidea</taxon>
        <taxon>Hymenolepididae</taxon>
        <taxon>Hymenolepis</taxon>
    </lineage>
</organism>
<reference evidence="3" key="1">
    <citation type="submission" date="2017-02" db="UniProtKB">
        <authorList>
            <consortium name="WormBaseParasite"/>
        </authorList>
    </citation>
    <scope>IDENTIFICATION</scope>
</reference>
<protein>
    <submittedName>
        <fullName evidence="3">RT_RNaseH_2 domain-containing protein</fullName>
    </submittedName>
</protein>
<dbReference type="WBParaSite" id="HDID_0001082201-mRNA-1">
    <property type="protein sequence ID" value="HDID_0001082201-mRNA-1"/>
    <property type="gene ID" value="HDID_0001082201"/>
</dbReference>
<dbReference type="EMBL" id="UYSG01011975">
    <property type="protein sequence ID" value="VDL64091.1"/>
    <property type="molecule type" value="Genomic_DNA"/>
</dbReference>
<evidence type="ECO:0000313" key="3">
    <source>
        <dbReference type="WBParaSite" id="HDID_0001082201-mRNA-1"/>
    </source>
</evidence>
<reference evidence="1 2" key="2">
    <citation type="submission" date="2018-11" db="EMBL/GenBank/DDBJ databases">
        <authorList>
            <consortium name="Pathogen Informatics"/>
        </authorList>
    </citation>
    <scope>NUCLEOTIDE SEQUENCE [LARGE SCALE GENOMIC DNA]</scope>
</reference>
<dbReference type="OrthoDB" id="8067262at2759"/>
<dbReference type="Proteomes" id="UP000274504">
    <property type="component" value="Unassembled WGS sequence"/>
</dbReference>